<dbReference type="SUPFAM" id="SSF51338">
    <property type="entry name" value="Composite domain of metallo-dependent hydrolases"/>
    <property type="match status" value="1"/>
</dbReference>
<dbReference type="PANTHER" id="PTHR32027:SF0">
    <property type="entry name" value="CYTOSINE DEAMINASE"/>
    <property type="match status" value="1"/>
</dbReference>
<dbReference type="InterPro" id="IPR052349">
    <property type="entry name" value="Metallo-hydrolase_Enzymes"/>
</dbReference>
<dbReference type="InterPro" id="IPR013108">
    <property type="entry name" value="Amidohydro_3"/>
</dbReference>
<dbReference type="GO" id="GO:0035888">
    <property type="term" value="F:isoguanine deaminase activity"/>
    <property type="evidence" value="ECO:0007669"/>
    <property type="project" value="TreeGrafter"/>
</dbReference>
<dbReference type="Gene3D" id="3.20.20.140">
    <property type="entry name" value="Metal-dependent hydrolases"/>
    <property type="match status" value="1"/>
</dbReference>
<feature type="domain" description="Amidohydrolase 3" evidence="1">
    <location>
        <begin position="206"/>
        <end position="445"/>
    </location>
</feature>
<dbReference type="EC" id="3.5.4.1" evidence="2"/>
<dbReference type="InterPro" id="IPR011059">
    <property type="entry name" value="Metal-dep_hydrolase_composite"/>
</dbReference>
<comment type="caution">
    <text evidence="2">The sequence shown here is derived from an EMBL/GenBank/DDBJ whole genome shotgun (WGS) entry which is preliminary data.</text>
</comment>
<keyword evidence="2" id="KW-0378">Hydrolase</keyword>
<accession>A0A0P8BL30</accession>
<dbReference type="PATRIC" id="fig|1666911.3.peg.295"/>
<evidence type="ECO:0000259" key="1">
    <source>
        <dbReference type="Pfam" id="PF07969"/>
    </source>
</evidence>
<gene>
    <name evidence="2" type="primary">codA-2</name>
    <name evidence="2" type="ORF">HLUCCA11_15095</name>
</gene>
<protein>
    <submittedName>
        <fullName evidence="2">Cytosine deaminase</fullName>
        <ecNumber evidence="2">3.5.4.1</ecNumber>
    </submittedName>
</protein>
<sequence length="462" mass="50644">MTSFLSIPDSAHYWLRNGRVPLALVNEAARRSLSTGLQRGLADDAIASVDIEVLDGQIIALRSASLATEESLPSVDLHAGLVWPCFVDMHTHLDKGHIWPRSPNPDGTFAGALETVHQDSAQRWEAQDVYRRMEFGLKCSYAHGTQAIRTHLDAFGDQGKISFEVFRQLRHEWAGKLLLQAVCLVSLDCFMGSPGARLADLVADAGGVLGGVAFMNPEIVQQIDRVFELAKERDLDLDFHTDESLDPNDMTLRYVAQAAIRHEFTGKITCGHCCSLSVQSDEVFGKTLTAVKAAGISIVSLPMCNLYLQDRQLQDQQLQDRQSASQLAGQPVRTPQYRGVAPLHELKAAGVQVALASDNCRDPFFAYGDHDGLEVFVQSARIGHLDHPVGDWPQAVTCVPAQMMGLKAVGQIGEGLAADLVVFRARSFNELMARGQSDRTVIRKGKQIDTTLPDYATLDDLM</sequence>
<dbReference type="SUPFAM" id="SSF51556">
    <property type="entry name" value="Metallo-dependent hydrolases"/>
    <property type="match status" value="1"/>
</dbReference>
<evidence type="ECO:0000313" key="2">
    <source>
        <dbReference type="EMBL" id="KPQ34427.1"/>
    </source>
</evidence>
<dbReference type="AlphaFoldDB" id="A0A0P8BL30"/>
<dbReference type="EMBL" id="LJZR01000020">
    <property type="protein sequence ID" value="KPQ34427.1"/>
    <property type="molecule type" value="Genomic_DNA"/>
</dbReference>
<evidence type="ECO:0000313" key="3">
    <source>
        <dbReference type="Proteomes" id="UP000050465"/>
    </source>
</evidence>
<dbReference type="STRING" id="1666911.HLUCCA11_15095"/>
<dbReference type="GO" id="GO:0004131">
    <property type="term" value="F:cytosine deaminase activity"/>
    <property type="evidence" value="ECO:0007669"/>
    <property type="project" value="UniProtKB-EC"/>
</dbReference>
<dbReference type="Pfam" id="PF07969">
    <property type="entry name" value="Amidohydro_3"/>
    <property type="match status" value="1"/>
</dbReference>
<proteinExistence type="predicted"/>
<dbReference type="Proteomes" id="UP000050465">
    <property type="component" value="Unassembled WGS sequence"/>
</dbReference>
<dbReference type="InterPro" id="IPR032466">
    <property type="entry name" value="Metal_Hydrolase"/>
</dbReference>
<dbReference type="PANTHER" id="PTHR32027">
    <property type="entry name" value="CYTOSINE DEAMINASE"/>
    <property type="match status" value="1"/>
</dbReference>
<dbReference type="CDD" id="cd01293">
    <property type="entry name" value="Bact_CD"/>
    <property type="match status" value="1"/>
</dbReference>
<organism evidence="2 3">
    <name type="scientific">Phormidesmis priestleyi Ana</name>
    <dbReference type="NCBI Taxonomy" id="1666911"/>
    <lineage>
        <taxon>Bacteria</taxon>
        <taxon>Bacillati</taxon>
        <taxon>Cyanobacteriota</taxon>
        <taxon>Cyanophyceae</taxon>
        <taxon>Leptolyngbyales</taxon>
        <taxon>Leptolyngbyaceae</taxon>
        <taxon>Phormidesmis</taxon>
    </lineage>
</organism>
<name>A0A0P8BL30_9CYAN</name>
<dbReference type="Gene3D" id="2.30.40.10">
    <property type="entry name" value="Urease, subunit C, domain 1"/>
    <property type="match status" value="1"/>
</dbReference>
<reference evidence="2 3" key="1">
    <citation type="submission" date="2015-09" db="EMBL/GenBank/DDBJ databases">
        <title>Identification and resolution of microdiversity through metagenomic sequencing of parallel consortia.</title>
        <authorList>
            <person name="Nelson W.C."/>
            <person name="Romine M.F."/>
            <person name="Lindemann S.R."/>
        </authorList>
    </citation>
    <scope>NUCLEOTIDE SEQUENCE [LARGE SCALE GENOMIC DNA]</scope>
    <source>
        <strain evidence="2">Ana</strain>
    </source>
</reference>
<dbReference type="NCBIfam" id="NF005759">
    <property type="entry name" value="PRK07583.1"/>
    <property type="match status" value="1"/>
</dbReference>
<dbReference type="GO" id="GO:0006209">
    <property type="term" value="P:cytosine catabolic process"/>
    <property type="evidence" value="ECO:0007669"/>
    <property type="project" value="TreeGrafter"/>
</dbReference>